<evidence type="ECO:0000313" key="2">
    <source>
        <dbReference type="Proteomes" id="UP000434276"/>
    </source>
</evidence>
<reference evidence="1 2" key="1">
    <citation type="submission" date="2019-12" db="EMBL/GenBank/DDBJ databases">
        <authorList>
            <person name="Jiao W.-B."/>
            <person name="Schneeberger K."/>
        </authorList>
    </citation>
    <scope>NUCLEOTIDE SEQUENCE [LARGE SCALE GENOMIC DNA]</scope>
    <source>
        <strain evidence="2">cv. C24</strain>
    </source>
</reference>
<organism evidence="1 2">
    <name type="scientific">Arabidopsis thaliana</name>
    <name type="common">Mouse-ear cress</name>
    <dbReference type="NCBI Taxonomy" id="3702"/>
    <lineage>
        <taxon>Eukaryota</taxon>
        <taxon>Viridiplantae</taxon>
        <taxon>Streptophyta</taxon>
        <taxon>Embryophyta</taxon>
        <taxon>Tracheophyta</taxon>
        <taxon>Spermatophyta</taxon>
        <taxon>Magnoliopsida</taxon>
        <taxon>eudicotyledons</taxon>
        <taxon>Gunneridae</taxon>
        <taxon>Pentapetalae</taxon>
        <taxon>rosids</taxon>
        <taxon>malvids</taxon>
        <taxon>Brassicales</taxon>
        <taxon>Brassicaceae</taxon>
        <taxon>Camelineae</taxon>
        <taxon>Arabidopsis</taxon>
    </lineage>
</organism>
<dbReference type="Proteomes" id="UP000434276">
    <property type="component" value="Unassembled WGS sequence"/>
</dbReference>
<proteinExistence type="predicted"/>
<sequence>MSHCPCRHYPHARHGCFSPTYCRSNLCTCSLSLSRSTRCPIVGRTITAHAGMGRAYVHRGRAHAIVGRADVRRNRAYASTGRSHIAHRPFMDETTVGDMGVIASFVSYFKKEVELIEAPIPNLNMDDYVMIELELAHDETRWKDYVVYRLPCSPISICLDSTLLGVGTEFYLVLLSNDDGDQIVLSTSVMSPIVPSFTYPNLPDSPLTSLWRDYDCMRRGDAIETEMGVLATLALVLWEPYCNTCGELGHCPRMCRFYRPYGDLVIWFRLCDGTGNYASVCLIVIAGPPEGSSRMFPSTMTDASTSESMEDYWTSSRCPCIMCRNIYS</sequence>
<gene>
    <name evidence="1" type="ORF">C24_LOCUS17377</name>
</gene>
<protein>
    <submittedName>
        <fullName evidence="1">Uncharacterized protein</fullName>
    </submittedName>
</protein>
<accession>A0A5S9XRA1</accession>
<evidence type="ECO:0000313" key="1">
    <source>
        <dbReference type="EMBL" id="CAA0394189.1"/>
    </source>
</evidence>
<name>A0A5S9XRA1_ARATH</name>
<dbReference type="AlphaFoldDB" id="A0A5S9XRA1"/>
<dbReference type="EMBL" id="CACSHJ010000095">
    <property type="protein sequence ID" value="CAA0394189.1"/>
    <property type="molecule type" value="Genomic_DNA"/>
</dbReference>
<dbReference type="OrthoDB" id="10343922at2759"/>
<dbReference type="ExpressionAtlas" id="A0A5S9XRA1">
    <property type="expression patterns" value="baseline and differential"/>
</dbReference>